<feature type="compositionally biased region" description="Acidic residues" evidence="1">
    <location>
        <begin position="390"/>
        <end position="436"/>
    </location>
</feature>
<protein>
    <recommendedName>
        <fullName evidence="2">Histone chaperone RTT106/FACT complex subunit SPT16-like middle domain-containing protein</fullName>
    </recommendedName>
</protein>
<evidence type="ECO:0000259" key="2">
    <source>
        <dbReference type="SMART" id="SM01287"/>
    </source>
</evidence>
<feature type="compositionally biased region" description="Gly residues" evidence="1">
    <location>
        <begin position="449"/>
        <end position="465"/>
    </location>
</feature>
<dbReference type="PANTHER" id="PTHR45849">
    <property type="entry name" value="FACT COMPLEX SUBUNIT SSRP1"/>
    <property type="match status" value="1"/>
</dbReference>
<dbReference type="EMBL" id="JAEHOE010000002">
    <property type="protein sequence ID" value="KAG2501087.1"/>
    <property type="molecule type" value="Genomic_DNA"/>
</dbReference>
<dbReference type="Proteomes" id="UP000612055">
    <property type="component" value="Unassembled WGS sequence"/>
</dbReference>
<dbReference type="OrthoDB" id="498543at2759"/>
<accession>A0A836C6U4</accession>
<reference evidence="3" key="1">
    <citation type="journal article" date="2020" name="bioRxiv">
        <title>Comparative genomics of Chlamydomonas.</title>
        <authorList>
            <person name="Craig R.J."/>
            <person name="Hasan A.R."/>
            <person name="Ness R.W."/>
            <person name="Keightley P.D."/>
        </authorList>
    </citation>
    <scope>NUCLEOTIDE SEQUENCE</scope>
    <source>
        <strain evidence="3">CCAP 11/70</strain>
    </source>
</reference>
<evidence type="ECO:0000256" key="1">
    <source>
        <dbReference type="SAM" id="MobiDB-lite"/>
    </source>
</evidence>
<dbReference type="GO" id="GO:0031491">
    <property type="term" value="F:nucleosome binding"/>
    <property type="evidence" value="ECO:0007669"/>
    <property type="project" value="TreeGrafter"/>
</dbReference>
<dbReference type="InterPro" id="IPR050454">
    <property type="entry name" value="RTT106/SSRP1_HistChap/FACT"/>
</dbReference>
<feature type="compositionally biased region" description="Low complexity" evidence="1">
    <location>
        <begin position="370"/>
        <end position="381"/>
    </location>
</feature>
<dbReference type="PANTHER" id="PTHR45849:SF1">
    <property type="entry name" value="FACT COMPLEX SUBUNIT SSRP1"/>
    <property type="match status" value="1"/>
</dbReference>
<evidence type="ECO:0000313" key="3">
    <source>
        <dbReference type="EMBL" id="KAG2501087.1"/>
    </source>
</evidence>
<dbReference type="Gene3D" id="2.30.29.30">
    <property type="entry name" value="Pleckstrin-homology domain (PH domain)/Phosphotyrosine-binding domain (PTB)"/>
    <property type="match status" value="1"/>
</dbReference>
<proteinExistence type="predicted"/>
<dbReference type="SUPFAM" id="SSF50729">
    <property type="entry name" value="PH domain-like"/>
    <property type="match status" value="1"/>
</dbReference>
<feature type="compositionally biased region" description="Acidic residues" evidence="1">
    <location>
        <begin position="319"/>
        <end position="340"/>
    </location>
</feature>
<dbReference type="Pfam" id="PF08512">
    <property type="entry name" value="Rttp106-like_middle"/>
    <property type="match status" value="1"/>
</dbReference>
<evidence type="ECO:0000313" key="4">
    <source>
        <dbReference type="Proteomes" id="UP000612055"/>
    </source>
</evidence>
<organism evidence="3 4">
    <name type="scientific">Edaphochlamys debaryana</name>
    <dbReference type="NCBI Taxonomy" id="47281"/>
    <lineage>
        <taxon>Eukaryota</taxon>
        <taxon>Viridiplantae</taxon>
        <taxon>Chlorophyta</taxon>
        <taxon>core chlorophytes</taxon>
        <taxon>Chlorophyceae</taxon>
        <taxon>CS clade</taxon>
        <taxon>Chlamydomonadales</taxon>
        <taxon>Chlamydomonadales incertae sedis</taxon>
        <taxon>Edaphochlamys</taxon>
    </lineage>
</organism>
<comment type="caution">
    <text evidence="3">The sequence shown here is derived from an EMBL/GenBank/DDBJ whole genome shotgun (WGS) entry which is preliminary data.</text>
</comment>
<sequence>MASEARALLSAIPAGRAFLEVAKRIPETALANDVVVAASKLLGASADNKENLPTNGATGSAPGAPADVLVTIPQLQITAGIAKGKYDISFSLQALTFSNAKTSIAIPTSAITHVAILDQIPQDTRKRCLLVIALNRSGPAAMNGKQRLQAVVIQTLESDTLDLVAPSGEALQGPTVAVVCQAVGMAIPDFANFLAPSPELYTSAKGNVAVGAVVGASQGFLFPLEGALLFAERPPLLLPHVATLAYEVRRPQSSTCDLVVHMREGDAIVPVEFSQVEKAELGRLISYFERCRIKPYDPSNPPKLAADGAAGGGGSGTNGEDDGDGDSDDEDDSEDDEDFDPSALERLESGGRAAKRARTERSGAAGAGVGPSSSGAGSNVARDVAMRGADEDDAEEEEAEAGSSEDEGEEDSDDDDEDSYDEEEELADLTDEDDVPAEAVRARAKGGKAAAGGGGAGGSGAGGKGRGGRAQPETDEDDEEEDDE</sequence>
<dbReference type="SMART" id="SM01287">
    <property type="entry name" value="Rtt106"/>
    <property type="match status" value="1"/>
</dbReference>
<dbReference type="AlphaFoldDB" id="A0A836C6U4"/>
<keyword evidence="4" id="KW-1185">Reference proteome</keyword>
<dbReference type="InterPro" id="IPR011993">
    <property type="entry name" value="PH-like_dom_sf"/>
</dbReference>
<feature type="domain" description="Histone chaperone RTT106/FACT complex subunit SPT16-like middle" evidence="2">
    <location>
        <begin position="207"/>
        <end position="298"/>
    </location>
</feature>
<dbReference type="GO" id="GO:0042393">
    <property type="term" value="F:histone binding"/>
    <property type="evidence" value="ECO:0007669"/>
    <property type="project" value="TreeGrafter"/>
</dbReference>
<dbReference type="Gene3D" id="2.30.29.150">
    <property type="match status" value="1"/>
</dbReference>
<feature type="compositionally biased region" description="Acidic residues" evidence="1">
    <location>
        <begin position="473"/>
        <end position="484"/>
    </location>
</feature>
<name>A0A836C6U4_9CHLO</name>
<dbReference type="GO" id="GO:0035101">
    <property type="term" value="C:FACT complex"/>
    <property type="evidence" value="ECO:0007669"/>
    <property type="project" value="TreeGrafter"/>
</dbReference>
<dbReference type="InterPro" id="IPR013719">
    <property type="entry name" value="RTT106/SPT16-like_middle_dom"/>
</dbReference>
<feature type="region of interest" description="Disordered" evidence="1">
    <location>
        <begin position="298"/>
        <end position="484"/>
    </location>
</feature>
<gene>
    <name evidence="3" type="ORF">HYH03_000905</name>
</gene>